<keyword evidence="4" id="KW-0677">Repeat</keyword>
<keyword evidence="6" id="KW-0206">Cytoskeleton</keyword>
<reference evidence="9" key="2">
    <citation type="journal article" date="2023" name="Infect Dis Poverty">
        <title>Chromosome-scale genome of the human blood fluke Schistosoma mekongi and its implications for public health.</title>
        <authorList>
            <person name="Zhou M."/>
            <person name="Xu L."/>
            <person name="Xu D."/>
            <person name="Chen W."/>
            <person name="Khan J."/>
            <person name="Hu Y."/>
            <person name="Huang H."/>
            <person name="Wei H."/>
            <person name="Zhang Y."/>
            <person name="Chusongsang P."/>
            <person name="Tanasarnprasert K."/>
            <person name="Hu X."/>
            <person name="Limpanont Y."/>
            <person name="Lv Z."/>
        </authorList>
    </citation>
    <scope>NUCLEOTIDE SEQUENCE</scope>
    <source>
        <strain evidence="9">LV_2022a</strain>
    </source>
</reference>
<comment type="subunit">
    <text evidence="2">Interacts with microtubules.</text>
</comment>
<dbReference type="EMBL" id="JALJAT010000004">
    <property type="protein sequence ID" value="KAK4470376.1"/>
    <property type="molecule type" value="Genomic_DNA"/>
</dbReference>
<protein>
    <recommendedName>
        <fullName evidence="7">Regulator of microtubule dynamics protein 1</fullName>
    </recommendedName>
    <alternativeName>
        <fullName evidence="8">Protein FAM82B</fullName>
    </alternativeName>
</protein>
<evidence type="ECO:0000256" key="8">
    <source>
        <dbReference type="ARBA" id="ARBA00041958"/>
    </source>
</evidence>
<evidence type="ECO:0000256" key="5">
    <source>
        <dbReference type="ARBA" id="ARBA00022803"/>
    </source>
</evidence>
<dbReference type="InterPro" id="IPR049039">
    <property type="entry name" value="RMD1-3_a_helical_rpt"/>
</dbReference>
<dbReference type="Pfam" id="PF21033">
    <property type="entry name" value="RMD1-3"/>
    <property type="match status" value="1"/>
</dbReference>
<keyword evidence="10" id="KW-1185">Reference proteome</keyword>
<dbReference type="PANTHER" id="PTHR16056">
    <property type="entry name" value="REGULATOR OF MICROTUBULE DYNAMICS PROTEIN"/>
    <property type="match status" value="1"/>
</dbReference>
<evidence type="ECO:0000256" key="7">
    <source>
        <dbReference type="ARBA" id="ARBA00039966"/>
    </source>
</evidence>
<gene>
    <name evidence="9" type="ORF">MN116_005937</name>
</gene>
<comment type="caution">
    <text evidence="9">The sequence shown here is derived from an EMBL/GenBank/DDBJ whole genome shotgun (WGS) entry which is preliminary data.</text>
</comment>
<evidence type="ECO:0000256" key="3">
    <source>
        <dbReference type="ARBA" id="ARBA00022490"/>
    </source>
</evidence>
<accession>A0AAE1ZA05</accession>
<dbReference type="PANTHER" id="PTHR16056:SF16">
    <property type="entry name" value="REGULATOR OF MICROTUBULE DYNAMICS PROTEIN 1"/>
    <property type="match status" value="1"/>
</dbReference>
<dbReference type="SUPFAM" id="SSF48452">
    <property type="entry name" value="TPR-like"/>
    <property type="match status" value="1"/>
</dbReference>
<evidence type="ECO:0000313" key="9">
    <source>
        <dbReference type="EMBL" id="KAK4470376.1"/>
    </source>
</evidence>
<comment type="subcellular location">
    <subcellularLocation>
        <location evidence="1">Cytoplasm</location>
        <location evidence="1">Cytoskeleton</location>
    </subcellularLocation>
</comment>
<dbReference type="GO" id="GO:0008017">
    <property type="term" value="F:microtubule binding"/>
    <property type="evidence" value="ECO:0007669"/>
    <property type="project" value="TreeGrafter"/>
</dbReference>
<evidence type="ECO:0000313" key="10">
    <source>
        <dbReference type="Proteomes" id="UP001292079"/>
    </source>
</evidence>
<dbReference type="Gene3D" id="1.25.40.10">
    <property type="entry name" value="Tetratricopeptide repeat domain"/>
    <property type="match status" value="1"/>
</dbReference>
<keyword evidence="3" id="KW-0963">Cytoplasm</keyword>
<evidence type="ECO:0000256" key="4">
    <source>
        <dbReference type="ARBA" id="ARBA00022737"/>
    </source>
</evidence>
<dbReference type="GO" id="GO:0005739">
    <property type="term" value="C:mitochondrion"/>
    <property type="evidence" value="ECO:0007669"/>
    <property type="project" value="TreeGrafter"/>
</dbReference>
<dbReference type="InterPro" id="IPR011990">
    <property type="entry name" value="TPR-like_helical_dom_sf"/>
</dbReference>
<organism evidence="9 10">
    <name type="scientific">Schistosoma mekongi</name>
    <name type="common">Parasitic worm</name>
    <dbReference type="NCBI Taxonomy" id="38744"/>
    <lineage>
        <taxon>Eukaryota</taxon>
        <taxon>Metazoa</taxon>
        <taxon>Spiralia</taxon>
        <taxon>Lophotrochozoa</taxon>
        <taxon>Platyhelminthes</taxon>
        <taxon>Trematoda</taxon>
        <taxon>Digenea</taxon>
        <taxon>Strigeidida</taxon>
        <taxon>Schistosomatoidea</taxon>
        <taxon>Schistosomatidae</taxon>
        <taxon>Schistosoma</taxon>
    </lineage>
</organism>
<name>A0AAE1ZA05_SCHME</name>
<dbReference type="GO" id="GO:0005876">
    <property type="term" value="C:spindle microtubule"/>
    <property type="evidence" value="ECO:0007669"/>
    <property type="project" value="TreeGrafter"/>
</dbReference>
<proteinExistence type="predicted"/>
<dbReference type="Proteomes" id="UP001292079">
    <property type="component" value="Unassembled WGS sequence"/>
</dbReference>
<evidence type="ECO:0000256" key="1">
    <source>
        <dbReference type="ARBA" id="ARBA00004245"/>
    </source>
</evidence>
<evidence type="ECO:0000256" key="2">
    <source>
        <dbReference type="ARBA" id="ARBA00011375"/>
    </source>
</evidence>
<keyword evidence="5" id="KW-0802">TPR repeat</keyword>
<evidence type="ECO:0000256" key="6">
    <source>
        <dbReference type="ARBA" id="ARBA00023212"/>
    </source>
</evidence>
<reference evidence="9" key="1">
    <citation type="submission" date="2022-04" db="EMBL/GenBank/DDBJ databases">
        <authorList>
            <person name="Xu L."/>
            <person name="Lv Z."/>
        </authorList>
    </citation>
    <scope>NUCLEOTIDE SEQUENCE</scope>
    <source>
        <strain evidence="9">LV_2022a</strain>
    </source>
</reference>
<dbReference type="AlphaFoldDB" id="A0AAE1ZA05"/>
<sequence length="263" mass="31032">MSQLGNANKMPINSVIEEADKLVAKGQFHNAYQFLKVSLRTYDDVELLWRYAQACFLCVYYVNNKPCKEYCERYFTEGMDASKKAIEKNPNHANSLTWYCILWDEHNNLKGFTERFKNISELYDMLMRSQKIDPNNFLTESSLGIWHYIVTEAYNTKPELFKDTKFTGKEFSYELGLKHMLKCEELAPMRSVVTLEYLAKCYARLGQKEKSKDYCLKVLNYPADHAESKEIPMVRHNTTGIISLYKFTRRKEFYKNLHLLCFL</sequence>
<dbReference type="GO" id="GO:0097431">
    <property type="term" value="C:mitotic spindle pole"/>
    <property type="evidence" value="ECO:0007669"/>
    <property type="project" value="TreeGrafter"/>
</dbReference>